<sequence length="306" mass="33844">MRICGFVLLLMWLVADAAADELLWQHLQVLSSDEMKGRETGSPGAELARNYIKQVFTELNLQTFDDSYEMPFTYHFVLGKLSGVNLLGWLPGKRYPGRYLVVSAHYDHLGSQGQRIFNGADDNASGVAVLLYLAAAMKAQPAEHSVIFLATDAEEKGLYGARAFVEASPVALATLMVNLNLDMLGQGDNRLLVGGSKRYPQLIGAVQASIDLAPLKLETGLEGLARGYRGHGWINYDRASDHAVFGQVGIPYLYLGVGEHRLYHTEWDEIERINRDYFTKAAETALIVLRQLDLLTIKSTPVESPD</sequence>
<dbReference type="PANTHER" id="PTHR12147">
    <property type="entry name" value="METALLOPEPTIDASE M28 FAMILY MEMBER"/>
    <property type="match status" value="1"/>
</dbReference>
<dbReference type="RefSeq" id="WP_229702091.1">
    <property type="nucleotide sequence ID" value="NZ_BMLS01000001.1"/>
</dbReference>
<comment type="caution">
    <text evidence="3">The sequence shown here is derived from an EMBL/GenBank/DDBJ whole genome shotgun (WGS) entry which is preliminary data.</text>
</comment>
<dbReference type="SUPFAM" id="SSF53187">
    <property type="entry name" value="Zn-dependent exopeptidases"/>
    <property type="match status" value="1"/>
</dbReference>
<keyword evidence="4" id="KW-1185">Reference proteome</keyword>
<dbReference type="Proteomes" id="UP000606935">
    <property type="component" value="Unassembled WGS sequence"/>
</dbReference>
<feature type="domain" description="Peptidase M28" evidence="2">
    <location>
        <begin position="85"/>
        <end position="286"/>
    </location>
</feature>
<keyword evidence="3" id="KW-0031">Aminopeptidase</keyword>
<dbReference type="InterPro" id="IPR007484">
    <property type="entry name" value="Peptidase_M28"/>
</dbReference>
<evidence type="ECO:0000256" key="1">
    <source>
        <dbReference type="SAM" id="SignalP"/>
    </source>
</evidence>
<accession>A0A918DG74</accession>
<keyword evidence="1" id="KW-0732">Signal</keyword>
<dbReference type="GO" id="GO:0004177">
    <property type="term" value="F:aminopeptidase activity"/>
    <property type="evidence" value="ECO:0007669"/>
    <property type="project" value="UniProtKB-KW"/>
</dbReference>
<protein>
    <submittedName>
        <fullName evidence="3">Aminopeptidase</fullName>
    </submittedName>
</protein>
<reference evidence="3" key="2">
    <citation type="submission" date="2020-09" db="EMBL/GenBank/DDBJ databases">
        <authorList>
            <person name="Sun Q."/>
            <person name="Zhou Y."/>
        </authorList>
    </citation>
    <scope>NUCLEOTIDE SEQUENCE</scope>
    <source>
        <strain evidence="3">CGMCC 1.7086</strain>
    </source>
</reference>
<keyword evidence="3" id="KW-0378">Hydrolase</keyword>
<name>A0A918DG74_9ALTE</name>
<dbReference type="InterPro" id="IPR045175">
    <property type="entry name" value="M28_fam"/>
</dbReference>
<dbReference type="PANTHER" id="PTHR12147:SF26">
    <property type="entry name" value="PEPTIDASE M28 DOMAIN-CONTAINING PROTEIN"/>
    <property type="match status" value="1"/>
</dbReference>
<reference evidence="3" key="1">
    <citation type="journal article" date="2014" name="Int. J. Syst. Evol. Microbiol.">
        <title>Complete genome sequence of Corynebacterium casei LMG S-19264T (=DSM 44701T), isolated from a smear-ripened cheese.</title>
        <authorList>
            <consortium name="US DOE Joint Genome Institute (JGI-PGF)"/>
            <person name="Walter F."/>
            <person name="Albersmeier A."/>
            <person name="Kalinowski J."/>
            <person name="Ruckert C."/>
        </authorList>
    </citation>
    <scope>NUCLEOTIDE SEQUENCE</scope>
    <source>
        <strain evidence="3">CGMCC 1.7086</strain>
    </source>
</reference>
<dbReference type="GO" id="GO:0008235">
    <property type="term" value="F:metalloexopeptidase activity"/>
    <property type="evidence" value="ECO:0007669"/>
    <property type="project" value="InterPro"/>
</dbReference>
<dbReference type="EMBL" id="BMLS01000001">
    <property type="protein sequence ID" value="GGO64286.1"/>
    <property type="molecule type" value="Genomic_DNA"/>
</dbReference>
<evidence type="ECO:0000259" key="2">
    <source>
        <dbReference type="Pfam" id="PF04389"/>
    </source>
</evidence>
<feature type="chain" id="PRO_5037747203" evidence="1">
    <location>
        <begin position="20"/>
        <end position="306"/>
    </location>
</feature>
<dbReference type="AlphaFoldDB" id="A0A918DG74"/>
<evidence type="ECO:0000313" key="3">
    <source>
        <dbReference type="EMBL" id="GGO64286.1"/>
    </source>
</evidence>
<evidence type="ECO:0000313" key="4">
    <source>
        <dbReference type="Proteomes" id="UP000606935"/>
    </source>
</evidence>
<dbReference type="Gene3D" id="3.40.630.10">
    <property type="entry name" value="Zn peptidases"/>
    <property type="match status" value="1"/>
</dbReference>
<organism evidence="3 4">
    <name type="scientific">Bowmanella pacifica</name>
    <dbReference type="NCBI Taxonomy" id="502051"/>
    <lineage>
        <taxon>Bacteria</taxon>
        <taxon>Pseudomonadati</taxon>
        <taxon>Pseudomonadota</taxon>
        <taxon>Gammaproteobacteria</taxon>
        <taxon>Alteromonadales</taxon>
        <taxon>Alteromonadaceae</taxon>
        <taxon>Bowmanella</taxon>
    </lineage>
</organism>
<dbReference type="GO" id="GO:0006508">
    <property type="term" value="P:proteolysis"/>
    <property type="evidence" value="ECO:0007669"/>
    <property type="project" value="InterPro"/>
</dbReference>
<keyword evidence="3" id="KW-0645">Protease</keyword>
<gene>
    <name evidence="3" type="ORF">GCM10010982_03320</name>
</gene>
<proteinExistence type="predicted"/>
<dbReference type="Pfam" id="PF04389">
    <property type="entry name" value="Peptidase_M28"/>
    <property type="match status" value="1"/>
</dbReference>
<feature type="signal peptide" evidence="1">
    <location>
        <begin position="1"/>
        <end position="19"/>
    </location>
</feature>